<evidence type="ECO:0000256" key="2">
    <source>
        <dbReference type="ARBA" id="ARBA00023043"/>
    </source>
</evidence>
<feature type="non-terminal residue" evidence="4">
    <location>
        <position position="1"/>
    </location>
</feature>
<keyword evidence="1" id="KW-0677">Repeat</keyword>
<dbReference type="RefSeq" id="XP_005841107.1">
    <property type="nucleotide sequence ID" value="XM_005841050.1"/>
</dbReference>
<dbReference type="SMART" id="SM00248">
    <property type="entry name" value="ANK"/>
    <property type="match status" value="2"/>
</dbReference>
<keyword evidence="2 3" id="KW-0040">ANK repeat</keyword>
<feature type="repeat" description="ANK" evidence="3">
    <location>
        <begin position="43"/>
        <end position="65"/>
    </location>
</feature>
<dbReference type="PROSITE" id="PS50088">
    <property type="entry name" value="ANK_REPEAT"/>
    <property type="match status" value="2"/>
</dbReference>
<dbReference type="HOGENOM" id="CLU_000134_45_8_1"/>
<dbReference type="AlphaFoldDB" id="L1K0I0"/>
<feature type="repeat" description="ANK" evidence="3">
    <location>
        <begin position="1"/>
        <end position="32"/>
    </location>
</feature>
<gene>
    <name evidence="4" type="ORF">GUITHDRAFT_46725</name>
</gene>
<dbReference type="PROSITE" id="PS50297">
    <property type="entry name" value="ANK_REP_REGION"/>
    <property type="match status" value="2"/>
</dbReference>
<dbReference type="InterPro" id="IPR036770">
    <property type="entry name" value="Ankyrin_rpt-contain_sf"/>
</dbReference>
<proteinExistence type="predicted"/>
<evidence type="ECO:0000256" key="3">
    <source>
        <dbReference type="PROSITE-ProRule" id="PRU00023"/>
    </source>
</evidence>
<reference evidence="4 6" key="1">
    <citation type="journal article" date="2012" name="Nature">
        <title>Algal genomes reveal evolutionary mosaicism and the fate of nucleomorphs.</title>
        <authorList>
            <consortium name="DOE Joint Genome Institute"/>
            <person name="Curtis B.A."/>
            <person name="Tanifuji G."/>
            <person name="Burki F."/>
            <person name="Gruber A."/>
            <person name="Irimia M."/>
            <person name="Maruyama S."/>
            <person name="Arias M.C."/>
            <person name="Ball S.G."/>
            <person name="Gile G.H."/>
            <person name="Hirakawa Y."/>
            <person name="Hopkins J.F."/>
            <person name="Kuo A."/>
            <person name="Rensing S.A."/>
            <person name="Schmutz J."/>
            <person name="Symeonidi A."/>
            <person name="Elias M."/>
            <person name="Eveleigh R.J."/>
            <person name="Herman E.K."/>
            <person name="Klute M.J."/>
            <person name="Nakayama T."/>
            <person name="Obornik M."/>
            <person name="Reyes-Prieto A."/>
            <person name="Armbrust E.V."/>
            <person name="Aves S.J."/>
            <person name="Beiko R.G."/>
            <person name="Coutinho P."/>
            <person name="Dacks J.B."/>
            <person name="Durnford D.G."/>
            <person name="Fast N.M."/>
            <person name="Green B.R."/>
            <person name="Grisdale C.J."/>
            <person name="Hempel F."/>
            <person name="Henrissat B."/>
            <person name="Hoppner M.P."/>
            <person name="Ishida K."/>
            <person name="Kim E."/>
            <person name="Koreny L."/>
            <person name="Kroth P.G."/>
            <person name="Liu Y."/>
            <person name="Malik S.B."/>
            <person name="Maier U.G."/>
            <person name="McRose D."/>
            <person name="Mock T."/>
            <person name="Neilson J.A."/>
            <person name="Onodera N.T."/>
            <person name="Poole A.M."/>
            <person name="Pritham E.J."/>
            <person name="Richards T.A."/>
            <person name="Rocap G."/>
            <person name="Roy S.W."/>
            <person name="Sarai C."/>
            <person name="Schaack S."/>
            <person name="Shirato S."/>
            <person name="Slamovits C.H."/>
            <person name="Spencer D.F."/>
            <person name="Suzuki S."/>
            <person name="Worden A.Z."/>
            <person name="Zauner S."/>
            <person name="Barry K."/>
            <person name="Bell C."/>
            <person name="Bharti A.K."/>
            <person name="Crow J.A."/>
            <person name="Grimwood J."/>
            <person name="Kramer R."/>
            <person name="Lindquist E."/>
            <person name="Lucas S."/>
            <person name="Salamov A."/>
            <person name="McFadden G.I."/>
            <person name="Lane C.E."/>
            <person name="Keeling P.J."/>
            <person name="Gray M.W."/>
            <person name="Grigoriev I.V."/>
            <person name="Archibald J.M."/>
        </authorList>
    </citation>
    <scope>NUCLEOTIDE SEQUENCE</scope>
    <source>
        <strain evidence="4 6">CCMP2712</strain>
    </source>
</reference>
<organism evidence="4">
    <name type="scientific">Guillardia theta (strain CCMP2712)</name>
    <name type="common">Cryptophyte</name>
    <dbReference type="NCBI Taxonomy" id="905079"/>
    <lineage>
        <taxon>Eukaryota</taxon>
        <taxon>Cryptophyceae</taxon>
        <taxon>Pyrenomonadales</taxon>
        <taxon>Geminigeraceae</taxon>
        <taxon>Guillardia</taxon>
    </lineage>
</organism>
<dbReference type="STRING" id="905079.L1K0I0"/>
<evidence type="ECO:0000313" key="5">
    <source>
        <dbReference type="EnsemblProtists" id="EKX54127"/>
    </source>
</evidence>
<evidence type="ECO:0000313" key="6">
    <source>
        <dbReference type="Proteomes" id="UP000011087"/>
    </source>
</evidence>
<dbReference type="OrthoDB" id="194358at2759"/>
<dbReference type="PaxDb" id="55529-EKX54127"/>
<dbReference type="KEGG" id="gtt:GUITHDRAFT_46725"/>
<dbReference type="InterPro" id="IPR002110">
    <property type="entry name" value="Ankyrin_rpt"/>
</dbReference>
<dbReference type="EnsemblProtists" id="EKX54127">
    <property type="protein sequence ID" value="EKX54127"/>
    <property type="gene ID" value="GUITHDRAFT_46725"/>
</dbReference>
<dbReference type="Pfam" id="PF13637">
    <property type="entry name" value="Ank_4"/>
    <property type="match status" value="1"/>
</dbReference>
<evidence type="ECO:0000256" key="1">
    <source>
        <dbReference type="ARBA" id="ARBA00022737"/>
    </source>
</evidence>
<reference evidence="6" key="2">
    <citation type="submission" date="2012-11" db="EMBL/GenBank/DDBJ databases">
        <authorList>
            <person name="Kuo A."/>
            <person name="Curtis B.A."/>
            <person name="Tanifuji G."/>
            <person name="Burki F."/>
            <person name="Gruber A."/>
            <person name="Irimia M."/>
            <person name="Maruyama S."/>
            <person name="Arias M.C."/>
            <person name="Ball S.G."/>
            <person name="Gile G.H."/>
            <person name="Hirakawa Y."/>
            <person name="Hopkins J.F."/>
            <person name="Rensing S.A."/>
            <person name="Schmutz J."/>
            <person name="Symeonidi A."/>
            <person name="Elias M."/>
            <person name="Eveleigh R.J."/>
            <person name="Herman E.K."/>
            <person name="Klute M.J."/>
            <person name="Nakayama T."/>
            <person name="Obornik M."/>
            <person name="Reyes-Prieto A."/>
            <person name="Armbrust E.V."/>
            <person name="Aves S.J."/>
            <person name="Beiko R.G."/>
            <person name="Coutinho P."/>
            <person name="Dacks J.B."/>
            <person name="Durnford D.G."/>
            <person name="Fast N.M."/>
            <person name="Green B.R."/>
            <person name="Grisdale C."/>
            <person name="Hempe F."/>
            <person name="Henrissat B."/>
            <person name="Hoppner M.P."/>
            <person name="Ishida K.-I."/>
            <person name="Kim E."/>
            <person name="Koreny L."/>
            <person name="Kroth P.G."/>
            <person name="Liu Y."/>
            <person name="Malik S.-B."/>
            <person name="Maier U.G."/>
            <person name="McRose D."/>
            <person name="Mock T."/>
            <person name="Neilson J.A."/>
            <person name="Onodera N.T."/>
            <person name="Poole A.M."/>
            <person name="Pritham E.J."/>
            <person name="Richards T.A."/>
            <person name="Rocap G."/>
            <person name="Roy S.W."/>
            <person name="Sarai C."/>
            <person name="Schaack S."/>
            <person name="Shirato S."/>
            <person name="Slamovits C.H."/>
            <person name="Spencer D.F."/>
            <person name="Suzuki S."/>
            <person name="Worden A.Z."/>
            <person name="Zauner S."/>
            <person name="Barry K."/>
            <person name="Bell C."/>
            <person name="Bharti A.K."/>
            <person name="Crow J.A."/>
            <person name="Grimwood J."/>
            <person name="Kramer R."/>
            <person name="Lindquist E."/>
            <person name="Lucas S."/>
            <person name="Salamov A."/>
            <person name="McFadden G.I."/>
            <person name="Lane C.E."/>
            <person name="Keeling P.J."/>
            <person name="Gray M.W."/>
            <person name="Grigoriev I.V."/>
            <person name="Archibald J.M."/>
        </authorList>
    </citation>
    <scope>NUCLEOTIDE SEQUENCE</scope>
    <source>
        <strain evidence="6">CCMP2712</strain>
    </source>
</reference>
<dbReference type="EMBL" id="JH992968">
    <property type="protein sequence ID" value="EKX54127.1"/>
    <property type="molecule type" value="Genomic_DNA"/>
</dbReference>
<feature type="non-terminal residue" evidence="4">
    <location>
        <position position="65"/>
    </location>
</feature>
<accession>L1K0I0</accession>
<sequence length="65" mass="7064">GYTPLHFACESGSVETVEYLIAHRADVNARSLMQDATQQLKGEGRTPLHAAVSRGSVEVIQLLLQ</sequence>
<dbReference type="Proteomes" id="UP000011087">
    <property type="component" value="Unassembled WGS sequence"/>
</dbReference>
<name>L1K0I0_GUITC</name>
<dbReference type="PRINTS" id="PR01415">
    <property type="entry name" value="ANKYRIN"/>
</dbReference>
<reference evidence="5" key="3">
    <citation type="submission" date="2016-03" db="UniProtKB">
        <authorList>
            <consortium name="EnsemblProtists"/>
        </authorList>
    </citation>
    <scope>IDENTIFICATION</scope>
</reference>
<dbReference type="SUPFAM" id="SSF48403">
    <property type="entry name" value="Ankyrin repeat"/>
    <property type="match status" value="1"/>
</dbReference>
<keyword evidence="6" id="KW-1185">Reference proteome</keyword>
<dbReference type="GeneID" id="17310743"/>
<evidence type="ECO:0000313" key="4">
    <source>
        <dbReference type="EMBL" id="EKX54127.1"/>
    </source>
</evidence>
<dbReference type="Gene3D" id="1.25.40.20">
    <property type="entry name" value="Ankyrin repeat-containing domain"/>
    <property type="match status" value="1"/>
</dbReference>
<dbReference type="PANTHER" id="PTHR24171">
    <property type="entry name" value="ANKYRIN REPEAT DOMAIN-CONTAINING PROTEIN 39-RELATED"/>
    <property type="match status" value="1"/>
</dbReference>
<protein>
    <submittedName>
        <fullName evidence="4 5">Uncharacterized protein</fullName>
    </submittedName>
</protein>